<protein>
    <submittedName>
        <fullName evidence="2">Proteinase</fullName>
    </submittedName>
</protein>
<gene>
    <name evidence="2" type="ordered locus">XOO4272</name>
</gene>
<dbReference type="SMART" id="SM00944">
    <property type="entry name" value="Pro-kuma_activ"/>
    <property type="match status" value="1"/>
</dbReference>
<accession>Q5GUU7</accession>
<keyword evidence="3" id="KW-1185">Reference proteome</keyword>
<name>Q5GUU7_XANOR</name>
<dbReference type="CDD" id="cd11377">
    <property type="entry name" value="Pro-peptidase_S53"/>
    <property type="match status" value="1"/>
</dbReference>
<dbReference type="HOGENOM" id="CLU_104231_0_0_6"/>
<reference evidence="2 3" key="1">
    <citation type="journal article" date="2005" name="Nucleic Acids Res.">
        <title>The genome sequence of Xanthomonas oryzae pathovar oryzae KACC10331, the bacterial blight pathogen of rice.</title>
        <authorList>
            <person name="Lee B.M."/>
            <person name="Park Y.J."/>
            <person name="Park D.S."/>
            <person name="Kang H.W."/>
            <person name="Kim J.G."/>
            <person name="Song E.S."/>
            <person name="Park I.C."/>
            <person name="Yoon U.H."/>
            <person name="Hahn J.H."/>
            <person name="Koo B.S."/>
            <person name="Lee G.B."/>
            <person name="Kim H."/>
            <person name="Park H.S."/>
            <person name="Yoon K.O."/>
            <person name="Kim J.H."/>
            <person name="Jung C.H."/>
            <person name="Koh N.H."/>
            <person name="Seo J.S."/>
            <person name="Go S.J."/>
        </authorList>
    </citation>
    <scope>NUCLEOTIDE SEQUENCE [LARGE SCALE GENOMIC DNA]</scope>
    <source>
        <strain evidence="3">KACC10331 / KXO85</strain>
    </source>
</reference>
<dbReference type="EMBL" id="AE013598">
    <property type="protein sequence ID" value="AAW77526.1"/>
    <property type="molecule type" value="Genomic_DNA"/>
</dbReference>
<evidence type="ECO:0000313" key="3">
    <source>
        <dbReference type="Proteomes" id="UP000006735"/>
    </source>
</evidence>
<evidence type="ECO:0000259" key="1">
    <source>
        <dbReference type="SMART" id="SM00944"/>
    </source>
</evidence>
<evidence type="ECO:0000313" key="2">
    <source>
        <dbReference type="EMBL" id="AAW77526.1"/>
    </source>
</evidence>
<dbReference type="Pfam" id="PF09286">
    <property type="entry name" value="Pro-kuma_activ"/>
    <property type="match status" value="1"/>
</dbReference>
<dbReference type="Proteomes" id="UP000006735">
    <property type="component" value="Chromosome"/>
</dbReference>
<dbReference type="AlphaFoldDB" id="Q5GUU7"/>
<dbReference type="STRING" id="291331.XOO4272"/>
<dbReference type="SUPFAM" id="SSF54897">
    <property type="entry name" value="Protease propeptides/inhibitors"/>
    <property type="match status" value="1"/>
</dbReference>
<dbReference type="InterPro" id="IPR015366">
    <property type="entry name" value="S53_propep"/>
</dbReference>
<dbReference type="KEGG" id="xoo:XOO4272"/>
<feature type="domain" description="Peptidase S53 activation" evidence="1">
    <location>
        <begin position="91"/>
        <end position="209"/>
    </location>
</feature>
<proteinExistence type="predicted"/>
<sequence length="233" mass="24879">MMSHVVRPARLFAQQAHASPTRVDLTMHRRSAIGRARPCDAVPASPVRFTPGEMPMLDRIRRRPLLAVVLSASLAAGGAANAAPPVPEAKLAAMTATLRAAPVFFDVHLPSRDQAGLDAFLAEVQDPLSPQHHKWLSAAEFQRRFGPALAQLAQVRAALQAAHMRVVQQGPNLHVSANADGVERLFAAPLVADLKPARLAAAVAGRAARQWRDRYRLDPRPAAGAPELAGGGQ</sequence>
<organism evidence="2 3">
    <name type="scientific">Xanthomonas oryzae pv. oryzae (strain KACC10331 / KXO85)</name>
    <dbReference type="NCBI Taxonomy" id="291331"/>
    <lineage>
        <taxon>Bacteria</taxon>
        <taxon>Pseudomonadati</taxon>
        <taxon>Pseudomonadota</taxon>
        <taxon>Gammaproteobacteria</taxon>
        <taxon>Lysobacterales</taxon>
        <taxon>Lysobacteraceae</taxon>
        <taxon>Xanthomonas</taxon>
    </lineage>
</organism>
<dbReference type="GO" id="GO:0008236">
    <property type="term" value="F:serine-type peptidase activity"/>
    <property type="evidence" value="ECO:0007669"/>
    <property type="project" value="InterPro"/>
</dbReference>